<organism evidence="1 2">
    <name type="scientific">Candidatus Roizmanbacteria bacterium CG_4_8_14_3_um_filter_36_10</name>
    <dbReference type="NCBI Taxonomy" id="1974834"/>
    <lineage>
        <taxon>Bacteria</taxon>
        <taxon>Candidatus Roizmaniibacteriota</taxon>
    </lineage>
</organism>
<protein>
    <submittedName>
        <fullName evidence="1">Uncharacterized protein</fullName>
    </submittedName>
</protein>
<accession>A0A2M8GNU5</accession>
<evidence type="ECO:0000313" key="1">
    <source>
        <dbReference type="EMBL" id="PJC82221.1"/>
    </source>
</evidence>
<gene>
    <name evidence="1" type="ORF">CO007_00620</name>
</gene>
<proteinExistence type="predicted"/>
<reference evidence="2" key="1">
    <citation type="submission" date="2017-09" db="EMBL/GenBank/DDBJ databases">
        <title>Depth-based differentiation of microbial function through sediment-hosted aquifers and enrichment of novel symbionts in the deep terrestrial subsurface.</title>
        <authorList>
            <person name="Probst A.J."/>
            <person name="Ladd B."/>
            <person name="Jarett J.K."/>
            <person name="Geller-Mcgrath D.E."/>
            <person name="Sieber C.M.K."/>
            <person name="Emerson J.B."/>
            <person name="Anantharaman K."/>
            <person name="Thomas B.C."/>
            <person name="Malmstrom R."/>
            <person name="Stieglmeier M."/>
            <person name="Klingl A."/>
            <person name="Woyke T."/>
            <person name="Ryan C.M."/>
            <person name="Banfield J.F."/>
        </authorList>
    </citation>
    <scope>NUCLEOTIDE SEQUENCE [LARGE SCALE GENOMIC DNA]</scope>
</reference>
<evidence type="ECO:0000313" key="2">
    <source>
        <dbReference type="Proteomes" id="UP000229370"/>
    </source>
</evidence>
<name>A0A2M8GNU5_9BACT</name>
<sequence length="343" mass="39825">MEVIIMFYEVNPQFEGRSLMRDPHVVENEMFAFREIVMAKEKDAEGMQEIALSTAPAWLAIPKKTIIKRIKTFPQGQVVFKAHDPWLKHKDNYYCYYSLNRINWDGDLESLPTRDNTSKLESYVETGNTLVLIDATSQYYYEKYGSGSQTNIQLNKQMFDYVKLLACNLGVKYFIGSFRPNLFGAFRALKKNRHADFDSYCRMLKADGSLFDHRLQFFTQQGVKFLKADQRARTVVMSLVDFLQKYLNGRVPLYKPGDLDDVVEQILEIGESSPYYRNAMLLKYTNGDLAQGFNPYSWAYDNPWSQINPIVFDCLEVGQWTVNQAKLLAIYQESALWGMISFK</sequence>
<dbReference type="Gene3D" id="3.40.630.30">
    <property type="match status" value="1"/>
</dbReference>
<dbReference type="AlphaFoldDB" id="A0A2M8GNU5"/>
<comment type="caution">
    <text evidence="1">The sequence shown here is derived from an EMBL/GenBank/DDBJ whole genome shotgun (WGS) entry which is preliminary data.</text>
</comment>
<dbReference type="EMBL" id="PFQK01000016">
    <property type="protein sequence ID" value="PJC82221.1"/>
    <property type="molecule type" value="Genomic_DNA"/>
</dbReference>
<dbReference type="Proteomes" id="UP000229370">
    <property type="component" value="Unassembled WGS sequence"/>
</dbReference>